<feature type="transmembrane region" description="Helical" evidence="1">
    <location>
        <begin position="52"/>
        <end position="71"/>
    </location>
</feature>
<feature type="transmembrane region" description="Helical" evidence="1">
    <location>
        <begin position="78"/>
        <end position="100"/>
    </location>
</feature>
<proteinExistence type="predicted"/>
<keyword evidence="1" id="KW-0812">Transmembrane</keyword>
<protein>
    <submittedName>
        <fullName evidence="2">Uncharacterized protein</fullName>
    </submittedName>
</protein>
<name>A0A857JS30_9ALTE</name>
<keyword evidence="3" id="KW-1185">Reference proteome</keyword>
<dbReference type="EMBL" id="CP047657">
    <property type="protein sequence ID" value="QHJ14030.1"/>
    <property type="molecule type" value="Genomic_DNA"/>
</dbReference>
<dbReference type="Proteomes" id="UP000464524">
    <property type="component" value="Plasmid unnamed"/>
</dbReference>
<gene>
    <name evidence="2" type="ORF">FX988_04312</name>
</gene>
<dbReference type="KEGG" id="pmes:FX988_04312"/>
<sequence length="130" mass="14188">MRAVMWQGSTLNWSSIIKFSVFHFVAITLVSTLTTLLIGADNLVKQSSIDSLFYFQAPSALVGLVVLSFYARVQKSQALLHLTVAVVISDILGFVILSALMGKLYFAPTWAIDLFITAFPNSGNKCTTHG</sequence>
<dbReference type="AlphaFoldDB" id="A0A857JS30"/>
<reference evidence="2 3" key="1">
    <citation type="submission" date="2019-12" db="EMBL/GenBank/DDBJ databases">
        <title>Genome sequencing and assembly of endphytes of Porphyra tenera.</title>
        <authorList>
            <person name="Park J.M."/>
            <person name="Shin R."/>
            <person name="Jo S.H."/>
        </authorList>
    </citation>
    <scope>NUCLEOTIDE SEQUENCE [LARGE SCALE GENOMIC DNA]</scope>
    <source>
        <strain evidence="2 3">GPM4</strain>
        <plasmid evidence="2 3">unnamed</plasmid>
    </source>
</reference>
<accession>A0A857JS30</accession>
<organism evidence="2 3">
    <name type="scientific">Paraglaciecola mesophila</name>
    <dbReference type="NCBI Taxonomy" id="197222"/>
    <lineage>
        <taxon>Bacteria</taxon>
        <taxon>Pseudomonadati</taxon>
        <taxon>Pseudomonadota</taxon>
        <taxon>Gammaproteobacteria</taxon>
        <taxon>Alteromonadales</taxon>
        <taxon>Alteromonadaceae</taxon>
        <taxon>Paraglaciecola</taxon>
    </lineage>
</organism>
<keyword evidence="1" id="KW-1133">Transmembrane helix</keyword>
<evidence type="ECO:0000313" key="3">
    <source>
        <dbReference type="Proteomes" id="UP000464524"/>
    </source>
</evidence>
<keyword evidence="2" id="KW-0614">Plasmid</keyword>
<geneLocation type="plasmid" evidence="2 3">
    <name>unnamed</name>
</geneLocation>
<evidence type="ECO:0000313" key="2">
    <source>
        <dbReference type="EMBL" id="QHJ14030.1"/>
    </source>
</evidence>
<evidence type="ECO:0000256" key="1">
    <source>
        <dbReference type="SAM" id="Phobius"/>
    </source>
</evidence>
<keyword evidence="1" id="KW-0472">Membrane</keyword>
<feature type="transmembrane region" description="Helical" evidence="1">
    <location>
        <begin position="21"/>
        <end position="40"/>
    </location>
</feature>